<evidence type="ECO:0000256" key="1">
    <source>
        <dbReference type="SAM" id="MobiDB-lite"/>
    </source>
</evidence>
<dbReference type="Proteomes" id="UP001642483">
    <property type="component" value="Unassembled WGS sequence"/>
</dbReference>
<organism evidence="2 3">
    <name type="scientific">Clavelina lepadiformis</name>
    <name type="common">Light-bulb sea squirt</name>
    <name type="synonym">Ascidia lepadiformis</name>
    <dbReference type="NCBI Taxonomy" id="159417"/>
    <lineage>
        <taxon>Eukaryota</taxon>
        <taxon>Metazoa</taxon>
        <taxon>Chordata</taxon>
        <taxon>Tunicata</taxon>
        <taxon>Ascidiacea</taxon>
        <taxon>Aplousobranchia</taxon>
        <taxon>Clavelinidae</taxon>
        <taxon>Clavelina</taxon>
    </lineage>
</organism>
<name>A0ABP0FIF5_CLALP</name>
<reference evidence="2 3" key="1">
    <citation type="submission" date="2024-02" db="EMBL/GenBank/DDBJ databases">
        <authorList>
            <person name="Daric V."/>
            <person name="Darras S."/>
        </authorList>
    </citation>
    <scope>NUCLEOTIDE SEQUENCE [LARGE SCALE GENOMIC DNA]</scope>
</reference>
<keyword evidence="3" id="KW-1185">Reference proteome</keyword>
<protein>
    <submittedName>
        <fullName evidence="2">Uncharacterized protein</fullName>
    </submittedName>
</protein>
<proteinExistence type="predicted"/>
<feature type="compositionally biased region" description="Low complexity" evidence="1">
    <location>
        <begin position="54"/>
        <end position="63"/>
    </location>
</feature>
<feature type="compositionally biased region" description="Acidic residues" evidence="1">
    <location>
        <begin position="64"/>
        <end position="73"/>
    </location>
</feature>
<gene>
    <name evidence="2" type="ORF">CVLEPA_LOCUS9414</name>
</gene>
<evidence type="ECO:0000313" key="2">
    <source>
        <dbReference type="EMBL" id="CAK8679156.1"/>
    </source>
</evidence>
<sequence length="165" mass="18521">MVDRSPTDNDLFMGKDKNLKTWEWPKFVQNTFQVVVTWTEREDAHEDVSDDSMYESSDSSSTSVEEDEAEDTSTADVATITGMVDGTSGLATLQNSWTATSVEQRNFGFTGQETLCIQAEPSHEGKVWPIDVFSLFISDDIISLIVRETNRYDCQVIEGVWGVMN</sequence>
<comment type="caution">
    <text evidence="2">The sequence shown here is derived from an EMBL/GenBank/DDBJ whole genome shotgun (WGS) entry which is preliminary data.</text>
</comment>
<dbReference type="EMBL" id="CAWYQH010000057">
    <property type="protein sequence ID" value="CAK8679156.1"/>
    <property type="molecule type" value="Genomic_DNA"/>
</dbReference>
<evidence type="ECO:0000313" key="3">
    <source>
        <dbReference type="Proteomes" id="UP001642483"/>
    </source>
</evidence>
<feature type="region of interest" description="Disordered" evidence="1">
    <location>
        <begin position="44"/>
        <end position="74"/>
    </location>
</feature>
<accession>A0ABP0FIF5</accession>